<dbReference type="PANTHER" id="PTHR14021:SF15">
    <property type="entry name" value="IRON-SULFUR CLUSTER CO-CHAPERONE PROTEIN HSCB"/>
    <property type="match status" value="1"/>
</dbReference>
<sequence length="185" mass="20530">MSAMHEEFAQDHFALFGLPQRYTLDADALTAAWRRLQAAVHPDRFAAAGAAQQRLALQWSSRINGAYRTLRDPLQRAAYLCELRGAPIDAERNTAMPAEFLAQQMDWRERLDDALGDAAALDALARTVRHERDAVYARLEALLDGAVADAHAAAAQVRVLMFIERFHQDLSSRLAPPRTLQPAAA</sequence>
<proteinExistence type="inferred from homology"/>
<evidence type="ECO:0000256" key="1">
    <source>
        <dbReference type="ARBA" id="ARBA00010476"/>
    </source>
</evidence>
<dbReference type="EMBL" id="MLJW01001068">
    <property type="protein sequence ID" value="OIQ80382.1"/>
    <property type="molecule type" value="Genomic_DNA"/>
</dbReference>
<dbReference type="Pfam" id="PF07743">
    <property type="entry name" value="HSCB_C"/>
    <property type="match status" value="1"/>
</dbReference>
<dbReference type="SUPFAM" id="SSF47144">
    <property type="entry name" value="HSC20 (HSCB), C-terminal oligomerisation domain"/>
    <property type="match status" value="1"/>
</dbReference>
<dbReference type="Gene3D" id="1.10.287.110">
    <property type="entry name" value="DnaJ domain"/>
    <property type="match status" value="1"/>
</dbReference>
<dbReference type="SMART" id="SM00271">
    <property type="entry name" value="DnaJ"/>
    <property type="match status" value="1"/>
</dbReference>
<reference evidence="4" key="1">
    <citation type="submission" date="2016-10" db="EMBL/GenBank/DDBJ databases">
        <title>Sequence of Gallionella enrichment culture.</title>
        <authorList>
            <person name="Poehlein A."/>
            <person name="Muehling M."/>
            <person name="Daniel R."/>
        </authorList>
    </citation>
    <scope>NUCLEOTIDE SEQUENCE</scope>
</reference>
<dbReference type="SUPFAM" id="SSF46565">
    <property type="entry name" value="Chaperone J-domain"/>
    <property type="match status" value="1"/>
</dbReference>
<dbReference type="NCBIfam" id="NF002935">
    <property type="entry name" value="PRK03578.1"/>
    <property type="match status" value="1"/>
</dbReference>
<dbReference type="InterPro" id="IPR004640">
    <property type="entry name" value="HscB"/>
</dbReference>
<dbReference type="InterPro" id="IPR009073">
    <property type="entry name" value="HscB_oligo_C"/>
</dbReference>
<dbReference type="InterPro" id="IPR036386">
    <property type="entry name" value="HscB_C_sf"/>
</dbReference>
<dbReference type="HAMAP" id="MF_00682">
    <property type="entry name" value="HscB"/>
    <property type="match status" value="1"/>
</dbReference>
<comment type="similarity">
    <text evidence="1">Belongs to the HscB family.</text>
</comment>
<evidence type="ECO:0000256" key="2">
    <source>
        <dbReference type="ARBA" id="ARBA00023186"/>
    </source>
</evidence>
<dbReference type="CDD" id="cd06257">
    <property type="entry name" value="DnaJ"/>
    <property type="match status" value="1"/>
</dbReference>
<dbReference type="PROSITE" id="PS50076">
    <property type="entry name" value="DNAJ_2"/>
    <property type="match status" value="1"/>
</dbReference>
<name>A0A1J5Q9Q0_9ZZZZ</name>
<dbReference type="AlphaFoldDB" id="A0A1J5Q9Q0"/>
<dbReference type="GO" id="GO:0051087">
    <property type="term" value="F:protein-folding chaperone binding"/>
    <property type="evidence" value="ECO:0007669"/>
    <property type="project" value="InterPro"/>
</dbReference>
<dbReference type="NCBIfam" id="TIGR00714">
    <property type="entry name" value="hscB"/>
    <property type="match status" value="1"/>
</dbReference>
<dbReference type="InterPro" id="IPR001623">
    <property type="entry name" value="DnaJ_domain"/>
</dbReference>
<keyword evidence="2" id="KW-0143">Chaperone</keyword>
<comment type="caution">
    <text evidence="4">The sequence shown here is derived from an EMBL/GenBank/DDBJ whole genome shotgun (WGS) entry which is preliminary data.</text>
</comment>
<feature type="domain" description="J" evidence="3">
    <location>
        <begin position="11"/>
        <end position="83"/>
    </location>
</feature>
<dbReference type="InterPro" id="IPR036869">
    <property type="entry name" value="J_dom_sf"/>
</dbReference>
<dbReference type="Gene3D" id="1.20.1280.20">
    <property type="entry name" value="HscB, C-terminal domain"/>
    <property type="match status" value="1"/>
</dbReference>
<dbReference type="GO" id="GO:0044571">
    <property type="term" value="P:[2Fe-2S] cluster assembly"/>
    <property type="evidence" value="ECO:0007669"/>
    <property type="project" value="InterPro"/>
</dbReference>
<dbReference type="GO" id="GO:0051259">
    <property type="term" value="P:protein complex oligomerization"/>
    <property type="evidence" value="ECO:0007669"/>
    <property type="project" value="InterPro"/>
</dbReference>
<accession>A0A1J5Q9Q0</accession>
<organism evidence="4">
    <name type="scientific">mine drainage metagenome</name>
    <dbReference type="NCBI Taxonomy" id="410659"/>
    <lineage>
        <taxon>unclassified sequences</taxon>
        <taxon>metagenomes</taxon>
        <taxon>ecological metagenomes</taxon>
    </lineage>
</organism>
<dbReference type="PANTHER" id="PTHR14021">
    <property type="entry name" value="IRON-SULFUR CLUSTER CO-CHAPERONE PROTEIN HSCB"/>
    <property type="match status" value="1"/>
</dbReference>
<dbReference type="GO" id="GO:1990230">
    <property type="term" value="C:iron-sulfur cluster transfer complex"/>
    <property type="evidence" value="ECO:0007669"/>
    <property type="project" value="TreeGrafter"/>
</dbReference>
<gene>
    <name evidence="4" type="primary">hscB_8</name>
    <name evidence="4" type="ORF">GALL_378580</name>
</gene>
<protein>
    <submittedName>
        <fullName evidence="4">Co-chaperone protein HscB</fullName>
    </submittedName>
</protein>
<evidence type="ECO:0000259" key="3">
    <source>
        <dbReference type="PROSITE" id="PS50076"/>
    </source>
</evidence>
<dbReference type="GO" id="GO:0001671">
    <property type="term" value="F:ATPase activator activity"/>
    <property type="evidence" value="ECO:0007669"/>
    <property type="project" value="InterPro"/>
</dbReference>
<evidence type="ECO:0000313" key="4">
    <source>
        <dbReference type="EMBL" id="OIQ80382.1"/>
    </source>
</evidence>